<name>A0AAF0ZN52_SOLVR</name>
<sequence>MKQSIDTTSTLPTCKTSDIAKLHAKGIGTVCGRLLVGTAKKITIFGNTLCANFPPEKMLMFASQVVSKHEIYLILMLGLNYRGRVPLLKW</sequence>
<evidence type="ECO:0000313" key="2">
    <source>
        <dbReference type="Proteomes" id="UP001234989"/>
    </source>
</evidence>
<keyword evidence="2" id="KW-1185">Reference proteome</keyword>
<proteinExistence type="predicted"/>
<accession>A0AAF0ZN52</accession>
<gene>
    <name evidence="1" type="ORF">MTR67_036950</name>
</gene>
<organism evidence="1 2">
    <name type="scientific">Solanum verrucosum</name>
    <dbReference type="NCBI Taxonomy" id="315347"/>
    <lineage>
        <taxon>Eukaryota</taxon>
        <taxon>Viridiplantae</taxon>
        <taxon>Streptophyta</taxon>
        <taxon>Embryophyta</taxon>
        <taxon>Tracheophyta</taxon>
        <taxon>Spermatophyta</taxon>
        <taxon>Magnoliopsida</taxon>
        <taxon>eudicotyledons</taxon>
        <taxon>Gunneridae</taxon>
        <taxon>Pentapetalae</taxon>
        <taxon>asterids</taxon>
        <taxon>lamiids</taxon>
        <taxon>Solanales</taxon>
        <taxon>Solanaceae</taxon>
        <taxon>Solanoideae</taxon>
        <taxon>Solaneae</taxon>
        <taxon>Solanum</taxon>
    </lineage>
</organism>
<dbReference type="Proteomes" id="UP001234989">
    <property type="component" value="Chromosome 8"/>
</dbReference>
<dbReference type="AlphaFoldDB" id="A0AAF0ZN52"/>
<dbReference type="EMBL" id="CP133619">
    <property type="protein sequence ID" value="WMV43565.1"/>
    <property type="molecule type" value="Genomic_DNA"/>
</dbReference>
<reference evidence="1" key="1">
    <citation type="submission" date="2023-08" db="EMBL/GenBank/DDBJ databases">
        <title>A de novo genome assembly of Solanum verrucosum Schlechtendal, a Mexican diploid species geographically isolated from the other diploid A-genome species in potato relatives.</title>
        <authorList>
            <person name="Hosaka K."/>
        </authorList>
    </citation>
    <scope>NUCLEOTIDE SEQUENCE</scope>
    <source>
        <tissue evidence="1">Young leaves</tissue>
    </source>
</reference>
<protein>
    <submittedName>
        <fullName evidence="1">Uncharacterized protein</fullName>
    </submittedName>
</protein>
<evidence type="ECO:0000313" key="1">
    <source>
        <dbReference type="EMBL" id="WMV43565.1"/>
    </source>
</evidence>